<evidence type="ECO:0000313" key="4">
    <source>
        <dbReference type="EMBL" id="CAI9163464.1"/>
    </source>
</evidence>
<evidence type="ECO:0000313" key="5">
    <source>
        <dbReference type="Proteomes" id="UP001176941"/>
    </source>
</evidence>
<evidence type="ECO:0000313" key="3">
    <source>
        <dbReference type="EMBL" id="CAI9163461.1"/>
    </source>
</evidence>
<dbReference type="EMBL" id="OX459957">
    <property type="protein sequence ID" value="CAI9163461.1"/>
    <property type="molecule type" value="Genomic_DNA"/>
</dbReference>
<dbReference type="Proteomes" id="UP001176941">
    <property type="component" value="Unassembled WGS sequence"/>
</dbReference>
<dbReference type="EMBL" id="OX459957">
    <property type="protein sequence ID" value="CAI9163464.1"/>
    <property type="molecule type" value="Genomic_DNA"/>
</dbReference>
<sequence length="100" mass="11179">MARRRWGKVGVKERTQFVRATLGPGPVQSPLNGNSSPRLHIQPGALEPSSINDHFVSWQPHFCSPCPQDHSPGQSALEDSLERTFKHSYFEPSWVECLPG</sequence>
<protein>
    <submittedName>
        <fullName evidence="1">Uncharacterized protein</fullName>
    </submittedName>
</protein>
<reference evidence="1 5" key="1">
    <citation type="submission" date="2023-04" db="EMBL/GenBank/DDBJ databases">
        <authorList>
            <consortium name="ELIXIR-Norway"/>
        </authorList>
    </citation>
    <scope>NUCLEOTIDE SEQUENCE [LARGE SCALE GENOMIC DNA]</scope>
</reference>
<proteinExistence type="predicted"/>
<evidence type="ECO:0000313" key="1">
    <source>
        <dbReference type="EMBL" id="CAI9149112.1"/>
    </source>
</evidence>
<gene>
    <name evidence="2" type="ORF">MRATA1EN1_LOCUS12422</name>
    <name evidence="3" type="ORF">MRATA1EN1_LOCUS12423</name>
    <name evidence="4" type="ORF">MRATA1EN1_LOCUS12426</name>
    <name evidence="1" type="ORF">MRATA1EN1_LOCUS30730</name>
</gene>
<dbReference type="EMBL" id="CATKSN020000133">
    <property type="protein sequence ID" value="CAI9149112.1"/>
    <property type="molecule type" value="Genomic_DNA"/>
</dbReference>
<keyword evidence="5" id="KW-1185">Reference proteome</keyword>
<dbReference type="EMBL" id="OX459957">
    <property type="protein sequence ID" value="CAI9163460.1"/>
    <property type="molecule type" value="Genomic_DNA"/>
</dbReference>
<dbReference type="Proteomes" id="UP001176941">
    <property type="component" value="Chromosome 21"/>
</dbReference>
<evidence type="ECO:0000313" key="2">
    <source>
        <dbReference type="EMBL" id="CAI9163460.1"/>
    </source>
</evidence>
<accession>A0ABN8XLG1</accession>
<organism evidence="1 5">
    <name type="scientific">Rangifer tarandus platyrhynchus</name>
    <name type="common">Svalbard reindeer</name>
    <dbReference type="NCBI Taxonomy" id="3082113"/>
    <lineage>
        <taxon>Eukaryota</taxon>
        <taxon>Metazoa</taxon>
        <taxon>Chordata</taxon>
        <taxon>Craniata</taxon>
        <taxon>Vertebrata</taxon>
        <taxon>Euteleostomi</taxon>
        <taxon>Mammalia</taxon>
        <taxon>Eutheria</taxon>
        <taxon>Laurasiatheria</taxon>
        <taxon>Artiodactyla</taxon>
        <taxon>Ruminantia</taxon>
        <taxon>Pecora</taxon>
        <taxon>Cervidae</taxon>
        <taxon>Odocoileinae</taxon>
        <taxon>Rangifer</taxon>
    </lineage>
</organism>
<name>A0ABN8XLG1_RANTA</name>